<dbReference type="GO" id="GO:0005852">
    <property type="term" value="C:eukaryotic translation initiation factor 3 complex"/>
    <property type="evidence" value="ECO:0007669"/>
    <property type="project" value="UniProtKB-UniRule"/>
</dbReference>
<comment type="function">
    <text evidence="4">Component of the eukaryotic translation initiation factor 3 (eIF-3) complex, which is involved in protein synthesis of a specialized repertoire of mRNAs and, together with other initiation factors, stimulates binding of mRNA and methionyl-tRNAi to the 40S ribosome. The eIF-3 complex specifically targets and initiates translation of a subset of mRNAs involved in cell proliferation.</text>
</comment>
<feature type="region of interest" description="Disordered" evidence="5">
    <location>
        <begin position="1"/>
        <end position="58"/>
    </location>
</feature>
<protein>
    <recommendedName>
        <fullName evidence="4">Eukaryotic translation initiation factor 3 subunit J</fullName>
        <shortName evidence="4">eIF3j</shortName>
    </recommendedName>
    <alternativeName>
        <fullName evidence="4">Eukaryotic translation initiation factor 3 30 kDa subunit homolog</fullName>
        <shortName evidence="4">eIF-3 30 kDa subunit homolog</shortName>
    </alternativeName>
</protein>
<comment type="similarity">
    <text evidence="4">Belongs to the eIF-3 subunit J family.</text>
</comment>
<dbReference type="PANTHER" id="PTHR21681:SF0">
    <property type="entry name" value="EUKARYOTIC TRANSLATION INITIATION FACTOR 3 SUBUNIT J"/>
    <property type="match status" value="1"/>
</dbReference>
<accession>A0A1D8NQJ4</accession>
<feature type="compositionally biased region" description="Basic and acidic residues" evidence="5">
    <location>
        <begin position="71"/>
        <end position="89"/>
    </location>
</feature>
<evidence type="ECO:0000313" key="8">
    <source>
        <dbReference type="Proteomes" id="UP000182444"/>
    </source>
</evidence>
<feature type="region of interest" description="Disordered" evidence="5">
    <location>
        <begin position="71"/>
        <end position="97"/>
    </location>
</feature>
<dbReference type="EMBL" id="KZ858949">
    <property type="protein sequence ID" value="RDW28857.1"/>
    <property type="molecule type" value="Genomic_DNA"/>
</dbReference>
<comment type="subcellular location">
    <subcellularLocation>
        <location evidence="4">Cytoplasm</location>
    </subcellularLocation>
</comment>
<dbReference type="Pfam" id="PF08597">
    <property type="entry name" value="eIF3_subunit"/>
    <property type="match status" value="1"/>
</dbReference>
<name>A0A1D8NQJ4_YARLL</name>
<reference evidence="7 9" key="2">
    <citation type="submission" date="2018-07" db="EMBL/GenBank/DDBJ databases">
        <title>Draft Genome Assemblies for Five Robust Yarrowia lipolytica Strains Exhibiting High Lipid Production and Pentose Sugar Utilization and Sugar Alcohol Secretion from Undetoxified Lignocellulosic Biomass Hydrolysates.</title>
        <authorList>
            <consortium name="DOE Joint Genome Institute"/>
            <person name="Walker C."/>
            <person name="Ryu S."/>
            <person name="Na H."/>
            <person name="Zane M."/>
            <person name="LaButti K."/>
            <person name="Lipzen A."/>
            <person name="Haridas S."/>
            <person name="Barry K."/>
            <person name="Grigoriev I.V."/>
            <person name="Quarterman J."/>
            <person name="Slininger P."/>
            <person name="Dien B."/>
            <person name="Trinh C.T."/>
        </authorList>
    </citation>
    <scope>NUCLEOTIDE SEQUENCE [LARGE SCALE GENOMIC DNA]</scope>
    <source>
        <strain evidence="7 9">YB392</strain>
    </source>
</reference>
<dbReference type="Proteomes" id="UP000256601">
    <property type="component" value="Unassembled WGS sequence"/>
</dbReference>
<dbReference type="AlphaFoldDB" id="A0A1D8NQJ4"/>
<dbReference type="GO" id="GO:0033290">
    <property type="term" value="C:eukaryotic 48S preinitiation complex"/>
    <property type="evidence" value="ECO:0007669"/>
    <property type="project" value="UniProtKB-UniRule"/>
</dbReference>
<dbReference type="InterPro" id="IPR023194">
    <property type="entry name" value="eIF3-like_dom_sf"/>
</dbReference>
<dbReference type="OMA" id="KPHYALW"/>
<dbReference type="eggNOG" id="KOG4813">
    <property type="taxonomic scope" value="Eukaryota"/>
</dbReference>
<evidence type="ECO:0000313" key="6">
    <source>
        <dbReference type="EMBL" id="AOW07902.1"/>
    </source>
</evidence>
<dbReference type="VEuPathDB" id="FungiDB:YALI0_F30305g"/>
<evidence type="ECO:0000256" key="2">
    <source>
        <dbReference type="ARBA" id="ARBA00022540"/>
    </source>
</evidence>
<dbReference type="GeneID" id="2908554"/>
<evidence type="ECO:0000256" key="3">
    <source>
        <dbReference type="ARBA" id="ARBA00022917"/>
    </source>
</evidence>
<keyword evidence="2 4" id="KW-0396">Initiation factor</keyword>
<evidence type="ECO:0000256" key="5">
    <source>
        <dbReference type="SAM" id="MobiDB-lite"/>
    </source>
</evidence>
<dbReference type="PANTHER" id="PTHR21681">
    <property type="entry name" value="EUKARYOTIC TRANSLATION INITIATION FACTOR 3 SUBUNIT J"/>
    <property type="match status" value="1"/>
</dbReference>
<reference evidence="6 8" key="1">
    <citation type="journal article" date="2016" name="PLoS ONE">
        <title>Sequence Assembly of Yarrowia lipolytica Strain W29/CLIB89 Shows Transposable Element Diversity.</title>
        <authorList>
            <person name="Magnan C."/>
            <person name="Yu J."/>
            <person name="Chang I."/>
            <person name="Jahn E."/>
            <person name="Kanomata Y."/>
            <person name="Wu J."/>
            <person name="Zeller M."/>
            <person name="Oakes M."/>
            <person name="Baldi P."/>
            <person name="Sandmeyer S."/>
        </authorList>
    </citation>
    <scope>NUCLEOTIDE SEQUENCE [LARGE SCALE GENOMIC DNA]</scope>
    <source>
        <strain evidence="6">CLIB89</strain>
        <strain evidence="8">CLIB89(W29)</strain>
    </source>
</reference>
<feature type="compositionally biased region" description="Acidic residues" evidence="5">
    <location>
        <begin position="1"/>
        <end position="10"/>
    </location>
</feature>
<dbReference type="GO" id="GO:0003743">
    <property type="term" value="F:translation initiation factor activity"/>
    <property type="evidence" value="ECO:0007669"/>
    <property type="project" value="UniProtKB-UniRule"/>
</dbReference>
<feature type="compositionally biased region" description="Acidic residues" evidence="5">
    <location>
        <begin position="23"/>
        <end position="38"/>
    </location>
</feature>
<evidence type="ECO:0000313" key="9">
    <source>
        <dbReference type="Proteomes" id="UP000256601"/>
    </source>
</evidence>
<dbReference type="OrthoDB" id="20381at2759"/>
<comment type="subunit">
    <text evidence="4">Component of the eukaryotic translation initiation factor 3 (eIF-3) complex.</text>
</comment>
<proteinExistence type="inferred from homology"/>
<dbReference type="Proteomes" id="UP000182444">
    <property type="component" value="Chromosome 1F"/>
</dbReference>
<feature type="compositionally biased region" description="Low complexity" evidence="5">
    <location>
        <begin position="11"/>
        <end position="21"/>
    </location>
</feature>
<evidence type="ECO:0000256" key="1">
    <source>
        <dbReference type="ARBA" id="ARBA00022490"/>
    </source>
</evidence>
<organism evidence="6 8">
    <name type="scientific">Yarrowia lipolytica</name>
    <name type="common">Candida lipolytica</name>
    <dbReference type="NCBI Taxonomy" id="4952"/>
    <lineage>
        <taxon>Eukaryota</taxon>
        <taxon>Fungi</taxon>
        <taxon>Dikarya</taxon>
        <taxon>Ascomycota</taxon>
        <taxon>Saccharomycotina</taxon>
        <taxon>Dipodascomycetes</taxon>
        <taxon>Dipodascales</taxon>
        <taxon>Dipodascales incertae sedis</taxon>
        <taxon>Yarrowia</taxon>
    </lineage>
</organism>
<dbReference type="GO" id="GO:0001732">
    <property type="term" value="P:formation of cytoplasmic translation initiation complex"/>
    <property type="evidence" value="ECO:0007669"/>
    <property type="project" value="UniProtKB-UniRule"/>
</dbReference>
<dbReference type="InterPro" id="IPR013906">
    <property type="entry name" value="eIF3j"/>
</dbReference>
<dbReference type="KEGG" id="yli:2908554"/>
<keyword evidence="1 4" id="KW-0963">Cytoplasm</keyword>
<evidence type="ECO:0000256" key="4">
    <source>
        <dbReference type="HAMAP-Rule" id="MF_03009"/>
    </source>
</evidence>
<dbReference type="VEuPathDB" id="FungiDB:YALI1_F37890g"/>
<evidence type="ECO:0000313" key="7">
    <source>
        <dbReference type="EMBL" id="RDW28857.1"/>
    </source>
</evidence>
<dbReference type="HAMAP" id="MF_03009">
    <property type="entry name" value="eIF3j"/>
    <property type="match status" value="1"/>
</dbReference>
<dbReference type="Gene3D" id="1.10.246.60">
    <property type="entry name" value="Eukaryotic translation initiation factor 3 like domains"/>
    <property type="match status" value="1"/>
</dbReference>
<dbReference type="RefSeq" id="XP_506044.1">
    <property type="nucleotide sequence ID" value="XM_506044.1"/>
</dbReference>
<keyword evidence="3 4" id="KW-0648">Protein biosynthesis</keyword>
<dbReference type="EMBL" id="CP017558">
    <property type="protein sequence ID" value="AOW07902.1"/>
    <property type="molecule type" value="Genomic_DNA"/>
</dbReference>
<dbReference type="GO" id="GO:0016282">
    <property type="term" value="C:eukaryotic 43S preinitiation complex"/>
    <property type="evidence" value="ECO:0007669"/>
    <property type="project" value="UniProtKB-UniRule"/>
</dbReference>
<gene>
    <name evidence="4" type="primary">HCR1</name>
    <name evidence="7" type="ORF">B0I71DRAFT_126798</name>
    <name evidence="6" type="ORF">YALI1_F37890g</name>
</gene>
<sequence length="242" mass="26503">MASWDDEDFEVPAAATPAVPANWDDDEEEDVMDSWDAEEPTKAPGPKTTVAAPKKAQRQQIAKIEREMAAMKLKPEDASTKRDRQRQAELDSDMMNASELFGGTGGIADSAAKAEAAPAPAAPAAPMKLSDLAIFHPKEKKDFTNLKETLAPILTDLNKTSPLAYPDFAITFTKALAEPLKVEQLRKLISTLNAYQNEKIREEKAARGKKKKPGLAAASAKINDDKDTSTFNDNFDDFDDFM</sequence>
<feature type="region of interest" description="Disordered" evidence="5">
    <location>
        <begin position="201"/>
        <end position="242"/>
    </location>
</feature>